<dbReference type="OrthoDB" id="2956491at2"/>
<dbReference type="InterPro" id="IPR051449">
    <property type="entry name" value="ABC-2_transporter_component"/>
</dbReference>
<evidence type="ECO:0000256" key="4">
    <source>
        <dbReference type="ARBA" id="ARBA00022989"/>
    </source>
</evidence>
<keyword evidence="5 6" id="KW-0472">Membrane</keyword>
<protein>
    <recommendedName>
        <fullName evidence="7">ABC-2 type transporter transmembrane domain-containing protein</fullName>
    </recommendedName>
</protein>
<comment type="subcellular location">
    <subcellularLocation>
        <location evidence="1">Cell membrane</location>
        <topology evidence="1">Multi-pass membrane protein</topology>
    </subcellularLocation>
</comment>
<feature type="transmembrane region" description="Helical" evidence="6">
    <location>
        <begin position="207"/>
        <end position="228"/>
    </location>
</feature>
<sequence>MNVFSLWKYEMRATIRRPAPLFLSFLLPIIVLGMMFSVVFSLFQNEEQLIQTAVVDQDQTFETKSLVNQLADDGRMKAAMNLRPMDRSKANELFSNEEITAIIEIPEGFTQSLRRGENDPIKIVTNQQQPLQSTLVNVLLESGANYISASQSAVNTVYDLHIKSLPEEKRNGKLQQLIVTFTLFALSRNKAFETELIPAGTSLGWELHGMISVMITFLFLFSMIYHLADTRMKNKNMTLRLRSFNITDLHDYIIKSVKWFLAITLSGILFFVMIGFTDSIPAFSWKIGIAIILCSLFLTMFVSAFYGILKHTLIRVGALLTTGLLGIGVAGVWVPSNYLPSSLLFAWNPFSACYVLFQYSVTNESSITPMIFILLVWSIVLWIFGCLITQWKERRHAYLSRITTS</sequence>
<organism evidence="8 9">
    <name type="scientific">Pontibacillus yanchengensis</name>
    <dbReference type="NCBI Taxonomy" id="462910"/>
    <lineage>
        <taxon>Bacteria</taxon>
        <taxon>Bacillati</taxon>
        <taxon>Bacillota</taxon>
        <taxon>Bacilli</taxon>
        <taxon>Bacillales</taxon>
        <taxon>Bacillaceae</taxon>
        <taxon>Pontibacillus</taxon>
    </lineage>
</organism>
<evidence type="ECO:0000256" key="2">
    <source>
        <dbReference type="ARBA" id="ARBA00022475"/>
    </source>
</evidence>
<dbReference type="AlphaFoldDB" id="A0A6I4ZUX2"/>
<dbReference type="GO" id="GO:0005886">
    <property type="term" value="C:plasma membrane"/>
    <property type="evidence" value="ECO:0007669"/>
    <property type="project" value="UniProtKB-SubCell"/>
</dbReference>
<evidence type="ECO:0000256" key="6">
    <source>
        <dbReference type="SAM" id="Phobius"/>
    </source>
</evidence>
<feature type="transmembrane region" description="Helical" evidence="6">
    <location>
        <begin position="21"/>
        <end position="43"/>
    </location>
</feature>
<dbReference type="PANTHER" id="PTHR30294:SF29">
    <property type="entry name" value="MULTIDRUG ABC TRANSPORTER PERMEASE YBHS-RELATED"/>
    <property type="match status" value="1"/>
</dbReference>
<dbReference type="Gene3D" id="3.40.1710.10">
    <property type="entry name" value="abc type-2 transporter like domain"/>
    <property type="match status" value="1"/>
</dbReference>
<name>A0A6I4ZUX2_9BACI</name>
<dbReference type="InterPro" id="IPR013525">
    <property type="entry name" value="ABC2_TM"/>
</dbReference>
<dbReference type="GO" id="GO:0140359">
    <property type="term" value="F:ABC-type transporter activity"/>
    <property type="evidence" value="ECO:0007669"/>
    <property type="project" value="InterPro"/>
</dbReference>
<dbReference type="PANTHER" id="PTHR30294">
    <property type="entry name" value="MEMBRANE COMPONENT OF ABC TRANSPORTER YHHJ-RELATED"/>
    <property type="match status" value="1"/>
</dbReference>
<dbReference type="RefSeq" id="WP_160847778.1">
    <property type="nucleotide sequence ID" value="NZ_WMEQ01000001.1"/>
</dbReference>
<accession>A0A6I4ZUX2</accession>
<feature type="transmembrane region" description="Helical" evidence="6">
    <location>
        <begin position="370"/>
        <end position="391"/>
    </location>
</feature>
<evidence type="ECO:0000313" key="8">
    <source>
        <dbReference type="EMBL" id="MYL32496.1"/>
    </source>
</evidence>
<evidence type="ECO:0000256" key="5">
    <source>
        <dbReference type="ARBA" id="ARBA00023136"/>
    </source>
</evidence>
<evidence type="ECO:0000256" key="1">
    <source>
        <dbReference type="ARBA" id="ARBA00004651"/>
    </source>
</evidence>
<evidence type="ECO:0000259" key="7">
    <source>
        <dbReference type="Pfam" id="PF12698"/>
    </source>
</evidence>
<keyword evidence="3 6" id="KW-0812">Transmembrane</keyword>
<keyword evidence="4 6" id="KW-1133">Transmembrane helix</keyword>
<feature type="transmembrane region" description="Helical" evidence="6">
    <location>
        <begin position="259"/>
        <end position="277"/>
    </location>
</feature>
<keyword evidence="2" id="KW-1003">Cell membrane</keyword>
<comment type="caution">
    <text evidence="8">The sequence shown here is derived from an EMBL/GenBank/DDBJ whole genome shotgun (WGS) entry which is preliminary data.</text>
</comment>
<dbReference type="EMBL" id="WMEQ01000001">
    <property type="protein sequence ID" value="MYL32496.1"/>
    <property type="molecule type" value="Genomic_DNA"/>
</dbReference>
<dbReference type="Pfam" id="PF12698">
    <property type="entry name" value="ABC2_membrane_3"/>
    <property type="match status" value="1"/>
</dbReference>
<feature type="transmembrane region" description="Helical" evidence="6">
    <location>
        <begin position="316"/>
        <end position="334"/>
    </location>
</feature>
<dbReference type="Proteomes" id="UP000468638">
    <property type="component" value="Unassembled WGS sequence"/>
</dbReference>
<feature type="transmembrane region" description="Helical" evidence="6">
    <location>
        <begin position="283"/>
        <end position="309"/>
    </location>
</feature>
<evidence type="ECO:0000313" key="9">
    <source>
        <dbReference type="Proteomes" id="UP000468638"/>
    </source>
</evidence>
<feature type="domain" description="ABC-2 type transporter transmembrane" evidence="7">
    <location>
        <begin position="21"/>
        <end position="385"/>
    </location>
</feature>
<evidence type="ECO:0000256" key="3">
    <source>
        <dbReference type="ARBA" id="ARBA00022692"/>
    </source>
</evidence>
<proteinExistence type="predicted"/>
<gene>
    <name evidence="8" type="ORF">GLW05_02600</name>
</gene>
<reference evidence="8 9" key="1">
    <citation type="submission" date="2019-11" db="EMBL/GenBank/DDBJ databases">
        <title>Genome sequences of 17 halophilic strains isolated from different environments.</title>
        <authorList>
            <person name="Furrow R.E."/>
        </authorList>
    </citation>
    <scope>NUCLEOTIDE SEQUENCE [LARGE SCALE GENOMIC DNA]</scope>
    <source>
        <strain evidence="8 9">22514_16_FS</strain>
    </source>
</reference>